<dbReference type="EMBL" id="CP001472">
    <property type="protein sequence ID" value="ACO31514.1"/>
    <property type="molecule type" value="Genomic_DNA"/>
</dbReference>
<evidence type="ECO:0000313" key="3">
    <source>
        <dbReference type="EMBL" id="ACO31514.1"/>
    </source>
</evidence>
<sequence length="187" mass="21309">MTSDFPVIIDANVLIQAAVRDTLLRLSERRLFLCRWSDDIIEEVRRNLIARLGRSEQDADYLVGELRTHFADAWVADGYKELIPAMRNEPKDRHVVAAAIKCGAEVILTYNTKHFPADWLQAQNIVAKTPDEYLVDLYSINPEIVVHILHQQGAELNPPRNIESVLKSLEVCRCYAFTGLIRQNLGL</sequence>
<reference evidence="3 4" key="1">
    <citation type="journal article" date="2009" name="Appl. Environ. Microbiol.">
        <title>Three genomes from the phylum Acidobacteria provide insight into the lifestyles of these microorganisms in soils.</title>
        <authorList>
            <person name="Ward N.L."/>
            <person name="Challacombe J.F."/>
            <person name="Janssen P.H."/>
            <person name="Henrissat B."/>
            <person name="Coutinho P.M."/>
            <person name="Wu M."/>
            <person name="Xie G."/>
            <person name="Haft D.H."/>
            <person name="Sait M."/>
            <person name="Badger J."/>
            <person name="Barabote R.D."/>
            <person name="Bradley B."/>
            <person name="Brettin T.S."/>
            <person name="Brinkac L.M."/>
            <person name="Bruce D."/>
            <person name="Creasy T."/>
            <person name="Daugherty S.C."/>
            <person name="Davidsen T.M."/>
            <person name="DeBoy R.T."/>
            <person name="Detter J.C."/>
            <person name="Dodson R.J."/>
            <person name="Durkin A.S."/>
            <person name="Ganapathy A."/>
            <person name="Gwinn-Giglio M."/>
            <person name="Han C.S."/>
            <person name="Khouri H."/>
            <person name="Kiss H."/>
            <person name="Kothari S.P."/>
            <person name="Madupu R."/>
            <person name="Nelson K.E."/>
            <person name="Nelson W.C."/>
            <person name="Paulsen I."/>
            <person name="Penn K."/>
            <person name="Ren Q."/>
            <person name="Rosovitz M.J."/>
            <person name="Selengut J.D."/>
            <person name="Shrivastava S."/>
            <person name="Sullivan S.A."/>
            <person name="Tapia R."/>
            <person name="Thompson L.S."/>
            <person name="Watkins K.L."/>
            <person name="Yang Q."/>
            <person name="Yu C."/>
            <person name="Zafar N."/>
            <person name="Zhou L."/>
            <person name="Kuske C.R."/>
        </authorList>
    </citation>
    <scope>NUCLEOTIDE SEQUENCE [LARGE SCALE GENOMIC DNA]</scope>
    <source>
        <strain evidence="4">ATCC 51196 / DSM 11244 / BCRC 80197 / JCM 7670 / NBRC 15755 / NCIMB 13165 / 161</strain>
    </source>
</reference>
<evidence type="ECO:0000313" key="4">
    <source>
        <dbReference type="Proteomes" id="UP000002207"/>
    </source>
</evidence>
<organism evidence="3 4">
    <name type="scientific">Acidobacterium capsulatum (strain ATCC 51196 / DSM 11244 / BCRC 80197 / JCM 7670 / NBRC 15755 / NCIMB 13165 / 161)</name>
    <dbReference type="NCBI Taxonomy" id="240015"/>
    <lineage>
        <taxon>Bacteria</taxon>
        <taxon>Pseudomonadati</taxon>
        <taxon>Acidobacteriota</taxon>
        <taxon>Terriglobia</taxon>
        <taxon>Terriglobales</taxon>
        <taxon>Acidobacteriaceae</taxon>
        <taxon>Acidobacterium</taxon>
    </lineage>
</organism>
<keyword evidence="4" id="KW-1185">Reference proteome</keyword>
<dbReference type="Pfam" id="PF13470">
    <property type="entry name" value="PIN_3"/>
    <property type="match status" value="1"/>
</dbReference>
<dbReference type="KEGG" id="aca:ACP_1362"/>
<dbReference type="InParanoid" id="C1F5I7"/>
<dbReference type="RefSeq" id="WP_015896500.1">
    <property type="nucleotide sequence ID" value="NC_012483.1"/>
</dbReference>
<proteinExistence type="predicted"/>
<dbReference type="STRING" id="240015.ACP_1362"/>
<dbReference type="InterPro" id="IPR002716">
    <property type="entry name" value="PIN_dom"/>
</dbReference>
<dbReference type="HOGENOM" id="CLU_096418_0_1_0"/>
<gene>
    <name evidence="3" type="ordered locus">ACP_1362</name>
</gene>
<dbReference type="Pfam" id="PF26343">
    <property type="entry name" value="VapC50_C"/>
    <property type="match status" value="1"/>
</dbReference>
<name>C1F5I7_ACIC5</name>
<dbReference type="OrthoDB" id="113459at2"/>
<dbReference type="eggNOG" id="COG1569">
    <property type="taxonomic scope" value="Bacteria"/>
</dbReference>
<evidence type="ECO:0000259" key="1">
    <source>
        <dbReference type="Pfam" id="PF13470"/>
    </source>
</evidence>
<dbReference type="AlphaFoldDB" id="C1F5I7"/>
<dbReference type="InterPro" id="IPR058652">
    <property type="entry name" value="VapC50_C"/>
</dbReference>
<feature type="domain" description="VapC50 C-terminal" evidence="2">
    <location>
        <begin position="130"/>
        <end position="183"/>
    </location>
</feature>
<evidence type="ECO:0000259" key="2">
    <source>
        <dbReference type="Pfam" id="PF26343"/>
    </source>
</evidence>
<dbReference type="Proteomes" id="UP000002207">
    <property type="component" value="Chromosome"/>
</dbReference>
<dbReference type="InterPro" id="IPR029060">
    <property type="entry name" value="PIN-like_dom_sf"/>
</dbReference>
<accession>C1F5I7</accession>
<feature type="domain" description="PIN" evidence="1">
    <location>
        <begin position="7"/>
        <end position="113"/>
    </location>
</feature>
<protein>
    <submittedName>
        <fullName evidence="3">Uncharacterized protein</fullName>
    </submittedName>
</protein>
<dbReference type="SUPFAM" id="SSF88723">
    <property type="entry name" value="PIN domain-like"/>
    <property type="match status" value="1"/>
</dbReference>